<evidence type="ECO:0000313" key="8">
    <source>
        <dbReference type="Proteomes" id="UP001189429"/>
    </source>
</evidence>
<gene>
    <name evidence="7" type="ORF">PCOR1329_LOCUS24808</name>
</gene>
<dbReference type="EMBL" id="CAUYUJ010008583">
    <property type="protein sequence ID" value="CAK0824387.1"/>
    <property type="molecule type" value="Genomic_DNA"/>
</dbReference>
<feature type="compositionally biased region" description="Low complexity" evidence="5">
    <location>
        <begin position="334"/>
        <end position="364"/>
    </location>
</feature>
<feature type="compositionally biased region" description="Low complexity" evidence="5">
    <location>
        <begin position="15"/>
        <end position="24"/>
    </location>
</feature>
<evidence type="ECO:0000259" key="6">
    <source>
        <dbReference type="PROSITE" id="PS50011"/>
    </source>
</evidence>
<evidence type="ECO:0000256" key="5">
    <source>
        <dbReference type="SAM" id="MobiDB-lite"/>
    </source>
</evidence>
<dbReference type="CDD" id="cd06606">
    <property type="entry name" value="STKc_MAPKKK"/>
    <property type="match status" value="1"/>
</dbReference>
<evidence type="ECO:0000256" key="2">
    <source>
        <dbReference type="ARBA" id="ARBA00022741"/>
    </source>
</evidence>
<name>A0ABN9S0I0_9DINO</name>
<evidence type="ECO:0000256" key="3">
    <source>
        <dbReference type="ARBA" id="ARBA00022777"/>
    </source>
</evidence>
<dbReference type="InterPro" id="IPR050538">
    <property type="entry name" value="MAP_kinase_kinase_kinase"/>
</dbReference>
<keyword evidence="8" id="KW-1185">Reference proteome</keyword>
<feature type="domain" description="Protein kinase" evidence="6">
    <location>
        <begin position="506"/>
        <end position="763"/>
    </location>
</feature>
<feature type="compositionally biased region" description="Low complexity" evidence="5">
    <location>
        <begin position="201"/>
        <end position="214"/>
    </location>
</feature>
<proteinExistence type="predicted"/>
<feature type="compositionally biased region" description="Low complexity" evidence="5">
    <location>
        <begin position="251"/>
        <end position="277"/>
    </location>
</feature>
<dbReference type="Gene3D" id="1.10.510.10">
    <property type="entry name" value="Transferase(Phosphotransferase) domain 1"/>
    <property type="match status" value="1"/>
</dbReference>
<feature type="compositionally biased region" description="Basic and acidic residues" evidence="5">
    <location>
        <begin position="93"/>
        <end position="109"/>
    </location>
</feature>
<dbReference type="InterPro" id="IPR011009">
    <property type="entry name" value="Kinase-like_dom_sf"/>
</dbReference>
<dbReference type="PANTHER" id="PTHR48016:SF56">
    <property type="entry name" value="MAPKK KINASE"/>
    <property type="match status" value="1"/>
</dbReference>
<comment type="caution">
    <text evidence="7">The sequence shown here is derived from an EMBL/GenBank/DDBJ whole genome shotgun (WGS) entry which is preliminary data.</text>
</comment>
<organism evidence="7 8">
    <name type="scientific">Prorocentrum cordatum</name>
    <dbReference type="NCBI Taxonomy" id="2364126"/>
    <lineage>
        <taxon>Eukaryota</taxon>
        <taxon>Sar</taxon>
        <taxon>Alveolata</taxon>
        <taxon>Dinophyceae</taxon>
        <taxon>Prorocentrales</taxon>
        <taxon>Prorocentraceae</taxon>
        <taxon>Prorocentrum</taxon>
    </lineage>
</organism>
<evidence type="ECO:0000256" key="1">
    <source>
        <dbReference type="ARBA" id="ARBA00022679"/>
    </source>
</evidence>
<feature type="compositionally biased region" description="Low complexity" evidence="5">
    <location>
        <begin position="381"/>
        <end position="390"/>
    </location>
</feature>
<reference evidence="7" key="1">
    <citation type="submission" date="2023-10" db="EMBL/GenBank/DDBJ databases">
        <authorList>
            <person name="Chen Y."/>
            <person name="Shah S."/>
            <person name="Dougan E. K."/>
            <person name="Thang M."/>
            <person name="Chan C."/>
        </authorList>
    </citation>
    <scope>NUCLEOTIDE SEQUENCE [LARGE SCALE GENOMIC DNA]</scope>
</reference>
<feature type="compositionally biased region" description="Low complexity" evidence="5">
    <location>
        <begin position="413"/>
        <end position="427"/>
    </location>
</feature>
<keyword evidence="1" id="KW-0808">Transferase</keyword>
<evidence type="ECO:0000256" key="4">
    <source>
        <dbReference type="ARBA" id="ARBA00022840"/>
    </source>
</evidence>
<evidence type="ECO:0000313" key="7">
    <source>
        <dbReference type="EMBL" id="CAK0824387.1"/>
    </source>
</evidence>
<sequence length="771" mass="79860">MESPLPVPRDHSWGRRAAASSPSAIRRDAEHFLASEQVAAASPFSPASLRRRPSTREGTPSREGPSTPLRRPSSVRSGDGGSLPRRLPAISPEHSEPFAGLERRIESRCSDPGARRAASSSGRNRPTRKACQEDPDGPSSAPCSRGDAGFGLCGPRKSRGSALGGRGEHKRKGSRDTGPPPPVLDPSSPSAVCPRRPPHAPGAALQQAAAPSPSRSGTPHERGPGSPHDLPGQLQSGGPTSPPRPPGRPAGGSASPTKPRGLPRAPAQAPATPPRGASRGAGYPEDRQARHGSKGRRTIDCARTSPSSGGARGRPPSTGDRAAGAEGAQEEHAVAAAARAGGSKSSTASTGAPRAPSAASAASLASLASVELAAAAASAGGSACAPLSSPEGPGAGQPRPLSARARGSAADRPAPAQEPASAAAWGPPVVDQWDSDSSLSLQPPGVVGPGHSQVSCVRGPNGLTSLSVAAFAAGGSSHTFRADTFQGLSGTQLDAAGAVKGSCISWVPGEEVGQGTLGTVFKALDQRSGQIFAVKEVRIDPHLTEEQRFKSELQNEINMLRDLKHPNIVSYLGHDEINSRLYIYLEYMPGGSVAHVLSQFGAFDESLIASRGRGLLAGLEYLHTCEPVVLHRDIKGANILLGVDGLIKLADFGCSKRTQDTMARTCKGSVPWMAPEVIMQSGIGRRSDIWSFGCVIIEMATARAPWGPFDNQVAAMRKIAMTEETPGFPDSLSEGCQDFIVQCTQRDKSKRPLASALLQHRFMRGAAEADG</sequence>
<keyword evidence="4" id="KW-0067">ATP-binding</keyword>
<dbReference type="InterPro" id="IPR008271">
    <property type="entry name" value="Ser/Thr_kinase_AS"/>
</dbReference>
<dbReference type="InterPro" id="IPR000719">
    <property type="entry name" value="Prot_kinase_dom"/>
</dbReference>
<feature type="region of interest" description="Disordered" evidence="5">
    <location>
        <begin position="36"/>
        <end position="364"/>
    </location>
</feature>
<dbReference type="PANTHER" id="PTHR48016">
    <property type="entry name" value="MAP KINASE KINASE KINASE SSK2-RELATED-RELATED"/>
    <property type="match status" value="1"/>
</dbReference>
<dbReference type="SUPFAM" id="SSF56112">
    <property type="entry name" value="Protein kinase-like (PK-like)"/>
    <property type="match status" value="1"/>
</dbReference>
<feature type="region of interest" description="Disordered" evidence="5">
    <location>
        <begin position="1"/>
        <end position="24"/>
    </location>
</feature>
<dbReference type="PROSITE" id="PS00108">
    <property type="entry name" value="PROTEIN_KINASE_ST"/>
    <property type="match status" value="1"/>
</dbReference>
<keyword evidence="3" id="KW-0418">Kinase</keyword>
<protein>
    <recommendedName>
        <fullName evidence="6">Protein kinase domain-containing protein</fullName>
    </recommendedName>
</protein>
<dbReference type="PROSITE" id="PS50011">
    <property type="entry name" value="PROTEIN_KINASE_DOM"/>
    <property type="match status" value="1"/>
</dbReference>
<feature type="region of interest" description="Disordered" evidence="5">
    <location>
        <begin position="381"/>
        <end position="453"/>
    </location>
</feature>
<keyword evidence="2" id="KW-0547">Nucleotide-binding</keyword>
<dbReference type="SMART" id="SM00220">
    <property type="entry name" value="S_TKc"/>
    <property type="match status" value="1"/>
</dbReference>
<dbReference type="Pfam" id="PF00069">
    <property type="entry name" value="Pkinase"/>
    <property type="match status" value="1"/>
</dbReference>
<dbReference type="Proteomes" id="UP001189429">
    <property type="component" value="Unassembled WGS sequence"/>
</dbReference>
<accession>A0ABN9S0I0</accession>